<gene>
    <name evidence="10" type="ORF">LSH36_4g03016</name>
</gene>
<evidence type="ECO:0000256" key="1">
    <source>
        <dbReference type="ARBA" id="ARBA00004651"/>
    </source>
</evidence>
<protein>
    <recommendedName>
        <fullName evidence="7">Vang-like protein</fullName>
    </recommendedName>
</protein>
<feature type="compositionally biased region" description="Basic and acidic residues" evidence="8">
    <location>
        <begin position="1"/>
        <end position="15"/>
    </location>
</feature>
<feature type="transmembrane region" description="Helical" evidence="9">
    <location>
        <begin position="249"/>
        <end position="274"/>
    </location>
</feature>
<evidence type="ECO:0000313" key="11">
    <source>
        <dbReference type="Proteomes" id="UP001208570"/>
    </source>
</evidence>
<proteinExistence type="inferred from homology"/>
<dbReference type="InterPro" id="IPR009539">
    <property type="entry name" value="VANGL"/>
</dbReference>
<feature type="transmembrane region" description="Helical" evidence="9">
    <location>
        <begin position="216"/>
        <end position="237"/>
    </location>
</feature>
<evidence type="ECO:0000256" key="6">
    <source>
        <dbReference type="ARBA" id="ARBA00025718"/>
    </source>
</evidence>
<dbReference type="Pfam" id="PF06638">
    <property type="entry name" value="Strabismus"/>
    <property type="match status" value="1"/>
</dbReference>
<keyword evidence="3 9" id="KW-0812">Transmembrane</keyword>
<keyword evidence="11" id="KW-1185">Reference proteome</keyword>
<evidence type="ECO:0000256" key="8">
    <source>
        <dbReference type="SAM" id="MobiDB-lite"/>
    </source>
</evidence>
<evidence type="ECO:0000256" key="7">
    <source>
        <dbReference type="PIRNR" id="PIRNR007991"/>
    </source>
</evidence>
<keyword evidence="5 7" id="KW-0472">Membrane</keyword>
<evidence type="ECO:0000256" key="4">
    <source>
        <dbReference type="ARBA" id="ARBA00022989"/>
    </source>
</evidence>
<feature type="compositionally biased region" description="Basic residues" evidence="8">
    <location>
        <begin position="37"/>
        <end position="48"/>
    </location>
</feature>
<evidence type="ECO:0000256" key="3">
    <source>
        <dbReference type="ARBA" id="ARBA00022692"/>
    </source>
</evidence>
<sequence length="555" mass="63547">METESVRSGHSERSGQSRRSNPYRSHHQGGGNSGYSRHGHSRQHRHRDHQSQYSGRETDQETDIRSDVKGPISAPLNGNGDNGESRVEGERIEVQILPQDDNWGETTTAITGATSETGFSMEDMSRINKDLENSIGFNCVRYLGTILAAILGLAAFLSPVAMVILPKVGLKEWALDECGVKCEGLFISLAFKLLILLIGTWALFFRKPKATMPRIFIFRALVLFLIFVLTFAFWLFYGVRIYDIPEHDYHSIVLFAVSLVDSLLFIHYLAIILLEIRQLQPQYVIKVTRSPDGESRQYTVGQLSIQRMAVWALEQYYKDFNVYNPYLEHIPRKPTRLSGFKFYDVDGVSGAPAPASRTQAIFAAQARRRDSSHNDRFYEEQEYERRVRKRRARLVVAAEEAFTHIKRLQEDQGAAQIPMGPEEAAQAVIPGMARALQKYLRITRQQPRYTLENIINHLSMCIKYDLSPKTFLERYLSQGAVIWNDKDYRSTHTWVLVCDQLLCRAVEHGTIFQLRQGDVSLLITVRRLPHFNLTEEVIDPKNNKFVLRMNSETSV</sequence>
<comment type="similarity">
    <text evidence="6 7">Belongs to the Vang family.</text>
</comment>
<feature type="region of interest" description="Disordered" evidence="8">
    <location>
        <begin position="1"/>
        <end position="87"/>
    </location>
</feature>
<evidence type="ECO:0000256" key="5">
    <source>
        <dbReference type="ARBA" id="ARBA00023136"/>
    </source>
</evidence>
<comment type="subcellular location">
    <subcellularLocation>
        <location evidence="1">Cell membrane</location>
        <topology evidence="1">Multi-pass membrane protein</topology>
    </subcellularLocation>
</comment>
<dbReference type="EMBL" id="JAODUP010000004">
    <property type="protein sequence ID" value="KAK2170097.1"/>
    <property type="molecule type" value="Genomic_DNA"/>
</dbReference>
<organism evidence="10 11">
    <name type="scientific">Paralvinella palmiformis</name>
    <dbReference type="NCBI Taxonomy" id="53620"/>
    <lineage>
        <taxon>Eukaryota</taxon>
        <taxon>Metazoa</taxon>
        <taxon>Spiralia</taxon>
        <taxon>Lophotrochozoa</taxon>
        <taxon>Annelida</taxon>
        <taxon>Polychaeta</taxon>
        <taxon>Sedentaria</taxon>
        <taxon>Canalipalpata</taxon>
        <taxon>Terebellida</taxon>
        <taxon>Terebelliformia</taxon>
        <taxon>Alvinellidae</taxon>
        <taxon>Paralvinella</taxon>
    </lineage>
</organism>
<dbReference type="Proteomes" id="UP001208570">
    <property type="component" value="Unassembled WGS sequence"/>
</dbReference>
<keyword evidence="2 7" id="KW-1003">Cell membrane</keyword>
<reference evidence="10" key="1">
    <citation type="journal article" date="2023" name="Mol. Biol. Evol.">
        <title>Third-Generation Sequencing Reveals the Adaptive Role of the Epigenome in Three Deep-Sea Polychaetes.</title>
        <authorList>
            <person name="Perez M."/>
            <person name="Aroh O."/>
            <person name="Sun Y."/>
            <person name="Lan Y."/>
            <person name="Juniper S.K."/>
            <person name="Young C.R."/>
            <person name="Angers B."/>
            <person name="Qian P.Y."/>
        </authorList>
    </citation>
    <scope>NUCLEOTIDE SEQUENCE</scope>
    <source>
        <strain evidence="10">P08H-3</strain>
    </source>
</reference>
<keyword evidence="4 9" id="KW-1133">Transmembrane helix</keyword>
<dbReference type="GO" id="GO:0005886">
    <property type="term" value="C:plasma membrane"/>
    <property type="evidence" value="ECO:0007669"/>
    <property type="project" value="UniProtKB-SubCell"/>
</dbReference>
<feature type="compositionally biased region" description="Basic and acidic residues" evidence="8">
    <location>
        <begin position="56"/>
        <end position="68"/>
    </location>
</feature>
<dbReference type="PANTHER" id="PTHR20886">
    <property type="entry name" value="VANG-LIKE PROTEIN"/>
    <property type="match status" value="1"/>
</dbReference>
<name>A0AAD9KF22_9ANNE</name>
<feature type="transmembrane region" description="Helical" evidence="9">
    <location>
        <begin position="185"/>
        <end position="204"/>
    </location>
</feature>
<evidence type="ECO:0000256" key="9">
    <source>
        <dbReference type="SAM" id="Phobius"/>
    </source>
</evidence>
<feature type="transmembrane region" description="Helical" evidence="9">
    <location>
        <begin position="142"/>
        <end position="165"/>
    </location>
</feature>
<dbReference type="PIRSF" id="PIRSF007991">
    <property type="entry name" value="Strabismus"/>
    <property type="match status" value="1"/>
</dbReference>
<evidence type="ECO:0000256" key="2">
    <source>
        <dbReference type="ARBA" id="ARBA00022475"/>
    </source>
</evidence>
<evidence type="ECO:0000313" key="10">
    <source>
        <dbReference type="EMBL" id="KAK2170097.1"/>
    </source>
</evidence>
<dbReference type="AlphaFoldDB" id="A0AAD9KF22"/>
<accession>A0AAD9KF22</accession>
<comment type="caution">
    <text evidence="10">The sequence shown here is derived from an EMBL/GenBank/DDBJ whole genome shotgun (WGS) entry which is preliminary data.</text>
</comment>